<evidence type="ECO:0000259" key="6">
    <source>
        <dbReference type="Pfam" id="PF06271"/>
    </source>
</evidence>
<dbReference type="GO" id="GO:0016020">
    <property type="term" value="C:membrane"/>
    <property type="evidence" value="ECO:0007669"/>
    <property type="project" value="UniProtKB-SubCell"/>
</dbReference>
<evidence type="ECO:0000256" key="5">
    <source>
        <dbReference type="SAM" id="Phobius"/>
    </source>
</evidence>
<feature type="transmembrane region" description="Helical" evidence="5">
    <location>
        <begin position="138"/>
        <end position="159"/>
    </location>
</feature>
<evidence type="ECO:0000313" key="7">
    <source>
        <dbReference type="EMBL" id="ACI55467.1"/>
    </source>
</evidence>
<protein>
    <submittedName>
        <fullName evidence="7">RDD domain containing protein</fullName>
    </submittedName>
</protein>
<evidence type="ECO:0000313" key="8">
    <source>
        <dbReference type="Proteomes" id="UP000008330"/>
    </source>
</evidence>
<feature type="transmembrane region" description="Helical" evidence="5">
    <location>
        <begin position="197"/>
        <end position="216"/>
    </location>
</feature>
<comment type="subcellular location">
    <subcellularLocation>
        <location evidence="1">Membrane</location>
        <topology evidence="1">Multi-pass membrane protein</topology>
    </subcellularLocation>
</comment>
<dbReference type="AlphaFoldDB" id="A0ABF7QN03"/>
<keyword evidence="4 5" id="KW-0472">Membrane</keyword>
<keyword evidence="2 5" id="KW-0812">Transmembrane</keyword>
<dbReference type="Proteomes" id="UP000008330">
    <property type="component" value="Chromosome"/>
</dbReference>
<reference evidence="7 8" key="1">
    <citation type="journal article" date="2010" name="Stand. Genomic Sci.">
        <title>Complete genome sequence of Rhizobium leguminosarum bv trifolii strain WSM2304, an effective microsymbiont of the South American clover Trifolium polymorphum.</title>
        <authorList>
            <person name="Reeve W."/>
            <person name="O'Hara G."/>
            <person name="Chain P."/>
            <person name="Ardley J."/>
            <person name="Brau L."/>
            <person name="Nandesena K."/>
            <person name="Tiwari R."/>
            <person name="Malfatti S."/>
            <person name="Kiss H."/>
            <person name="Lapidus A."/>
            <person name="Copeland A."/>
            <person name="Nolan M."/>
            <person name="Land M."/>
            <person name="Ivanova N."/>
            <person name="Mavromatis K."/>
            <person name="Markowitz V."/>
            <person name="Kyrpides N."/>
            <person name="Melino V."/>
            <person name="Denton M."/>
            <person name="Yates R."/>
            <person name="Howieson J."/>
        </authorList>
    </citation>
    <scope>NUCLEOTIDE SEQUENCE [LARGE SCALE GENOMIC DNA]</scope>
    <source>
        <strain evidence="7 8">WSM2304</strain>
    </source>
</reference>
<evidence type="ECO:0000256" key="2">
    <source>
        <dbReference type="ARBA" id="ARBA00022692"/>
    </source>
</evidence>
<dbReference type="RefSeq" id="WP_012558012.1">
    <property type="nucleotide sequence ID" value="NC_011369.1"/>
</dbReference>
<sequence length="278" mass="30979">MDNTAAMQQPISLPSRYFWRRFAAFTLDVLIFQTAILVAVHYVSMVFSLDLGFPGWTSMECTERVPDQLAQRIDTGWPLKPNELRTSEICEMRQLALGKQRYLQISVLIEPWDYVTPAQVLTVPIDADDDPVIGTIPAYSNLASGIGNTVLIALAFACFSANGRRTFGKAVFFLRVRSVGGKYPDLGTTFKREMLKFSPNLLFSAAVFAISLFPAYPKQDFDALLAVFHDGYTPSNDGTIAFYIVGTIAVMVCWLLSFIVWEGQSVHDRICACEVVSD</sequence>
<accession>A0ABF7QN03</accession>
<evidence type="ECO:0000256" key="3">
    <source>
        <dbReference type="ARBA" id="ARBA00022989"/>
    </source>
</evidence>
<feature type="transmembrane region" description="Helical" evidence="5">
    <location>
        <begin position="21"/>
        <end position="43"/>
    </location>
</feature>
<organism evidence="7 8">
    <name type="scientific">Rhizobium leguminosarum bv. trifolii (strain WSM2304)</name>
    <dbReference type="NCBI Taxonomy" id="395492"/>
    <lineage>
        <taxon>Bacteria</taxon>
        <taxon>Pseudomonadati</taxon>
        <taxon>Pseudomonadota</taxon>
        <taxon>Alphaproteobacteria</taxon>
        <taxon>Hyphomicrobiales</taxon>
        <taxon>Rhizobiaceae</taxon>
        <taxon>Rhizobium/Agrobacterium group</taxon>
        <taxon>Rhizobium</taxon>
    </lineage>
</organism>
<dbReference type="InterPro" id="IPR010432">
    <property type="entry name" value="RDD"/>
</dbReference>
<evidence type="ECO:0000256" key="4">
    <source>
        <dbReference type="ARBA" id="ARBA00023136"/>
    </source>
</evidence>
<feature type="transmembrane region" description="Helical" evidence="5">
    <location>
        <begin position="240"/>
        <end position="261"/>
    </location>
</feature>
<feature type="domain" description="RDD" evidence="6">
    <location>
        <begin position="139"/>
        <end position="270"/>
    </location>
</feature>
<dbReference type="KEGG" id="rlt:Rleg2_2186"/>
<dbReference type="Pfam" id="PF06271">
    <property type="entry name" value="RDD"/>
    <property type="match status" value="1"/>
</dbReference>
<gene>
    <name evidence="7" type="ordered locus">Rleg2_2186</name>
</gene>
<proteinExistence type="predicted"/>
<dbReference type="EMBL" id="CP001191">
    <property type="protein sequence ID" value="ACI55467.1"/>
    <property type="molecule type" value="Genomic_DNA"/>
</dbReference>
<name>A0ABF7QN03_RHILW</name>
<keyword evidence="3 5" id="KW-1133">Transmembrane helix</keyword>
<keyword evidence="8" id="KW-1185">Reference proteome</keyword>
<evidence type="ECO:0000256" key="1">
    <source>
        <dbReference type="ARBA" id="ARBA00004141"/>
    </source>
</evidence>